<feature type="transmembrane region" description="Helical" evidence="1">
    <location>
        <begin position="6"/>
        <end position="31"/>
    </location>
</feature>
<dbReference type="AlphaFoldDB" id="A0A9X8CZJ5"/>
<evidence type="ECO:0000313" key="3">
    <source>
        <dbReference type="Proteomes" id="UP000265619"/>
    </source>
</evidence>
<comment type="caution">
    <text evidence="2">The sequence shown here is derived from an EMBL/GenBank/DDBJ whole genome shotgun (WGS) entry which is preliminary data.</text>
</comment>
<gene>
    <name evidence="2" type="ORF">D3H34_27795</name>
</gene>
<sequence length="201" mass="21063">MYGNHLGLIIATVIGLGLAGVLALMATLFVANARAAAHARGLARQARTELHQQLADSRVQDLRPLLGAEPGDATALRLDVDLPEEAVPVFGIPSELRELLAKVAAHAARVMAAGATLQVLARVEGTQAVIHWRDPDAEGERPPLARFFDAIDAASQASARMCECIAGRHGGRIYSAPDDGGVLGLTLRLPLYEPALAGSAD</sequence>
<dbReference type="OrthoDB" id="8859414at2"/>
<evidence type="ECO:0000256" key="1">
    <source>
        <dbReference type="SAM" id="Phobius"/>
    </source>
</evidence>
<keyword evidence="1" id="KW-1133">Transmembrane helix</keyword>
<dbReference type="GO" id="GO:0005524">
    <property type="term" value="F:ATP binding"/>
    <property type="evidence" value="ECO:0007669"/>
    <property type="project" value="UniProtKB-KW"/>
</dbReference>
<dbReference type="Proteomes" id="UP000265619">
    <property type="component" value="Unassembled WGS sequence"/>
</dbReference>
<accession>A0A9X8CZJ5</accession>
<keyword evidence="3" id="KW-1185">Reference proteome</keyword>
<proteinExistence type="predicted"/>
<dbReference type="EMBL" id="QXMN01000054">
    <property type="protein sequence ID" value="RIX74189.1"/>
    <property type="molecule type" value="Genomic_DNA"/>
</dbReference>
<dbReference type="RefSeq" id="WP_119557789.1">
    <property type="nucleotide sequence ID" value="NZ_QXMN01000054.1"/>
</dbReference>
<keyword evidence="1" id="KW-0812">Transmembrane</keyword>
<evidence type="ECO:0000313" key="2">
    <source>
        <dbReference type="EMBL" id="RIX74189.1"/>
    </source>
</evidence>
<keyword evidence="1" id="KW-0472">Membrane</keyword>
<protein>
    <submittedName>
        <fullName evidence="2">ATP-binding protein</fullName>
    </submittedName>
</protein>
<organism evidence="2 3">
    <name type="scientific">Acidovorax cavernicola</name>
    <dbReference type="NCBI Taxonomy" id="1675792"/>
    <lineage>
        <taxon>Bacteria</taxon>
        <taxon>Pseudomonadati</taxon>
        <taxon>Pseudomonadota</taxon>
        <taxon>Betaproteobacteria</taxon>
        <taxon>Burkholderiales</taxon>
        <taxon>Comamonadaceae</taxon>
        <taxon>Acidovorax</taxon>
    </lineage>
</organism>
<name>A0A9X8CZJ5_9BURK</name>
<keyword evidence="2" id="KW-0067">ATP-binding</keyword>
<reference evidence="2 3" key="1">
    <citation type="submission" date="2018-09" db="EMBL/GenBank/DDBJ databases">
        <title>Acidovorax cavernicola nov. sp. isolated from Gruta de las Maravillas (Aracena, Spain).</title>
        <authorList>
            <person name="Jurado V."/>
            <person name="Gutierrez-Patricio S."/>
            <person name="Gonzalez-Pimentel J.L."/>
            <person name="Miller A.Z."/>
            <person name="Laiz L."/>
            <person name="Saiz-Jimenez C."/>
        </authorList>
    </citation>
    <scope>NUCLEOTIDE SEQUENCE [LARGE SCALE GENOMIC DNA]</scope>
    <source>
        <strain evidence="2 3">1011MAR4D40.2</strain>
    </source>
</reference>
<keyword evidence="2" id="KW-0547">Nucleotide-binding</keyword>